<dbReference type="Gene3D" id="1.10.10.60">
    <property type="entry name" value="Homeodomain-like"/>
    <property type="match status" value="2"/>
</dbReference>
<sequence length="328" mass="34722">MHTVAVLALPRVVPFDLATPVEVFGRARLPGGGPGYRVLVCAEEPETDAGSFALRAPWGLAELGSADTVVVPGTDGPHPAPTPAVLAALRAAAARGTRIASICSGAFVLADAGLLDGLRATTHWAAAGRLAADHPAVTVDPDVLYVDNGQILTSAGAAAGLDLCLHMVRRDHGSAVAAEAARLSVVPLEREGGQAQFIPLDHDPAPGGAALEPLLGWLRQNLDRDLTLDGIAARAGVSTRTLIRRFREQTGTTPLQWLHVARIRRAQHLLETTPHPVERIGAQVGFGSATAFRDRFKRSTGMSPRTYRSTVRPRLRHPSEAPGRERSE</sequence>
<feature type="region of interest" description="Disordered" evidence="4">
    <location>
        <begin position="295"/>
        <end position="328"/>
    </location>
</feature>
<protein>
    <submittedName>
        <fullName evidence="6">AraC family transcriptional regulator</fullName>
    </submittedName>
</protein>
<evidence type="ECO:0000259" key="5">
    <source>
        <dbReference type="PROSITE" id="PS01124"/>
    </source>
</evidence>
<name>A0ABP4DUZ0_9ACTN</name>
<keyword evidence="3" id="KW-0804">Transcription</keyword>
<dbReference type="SUPFAM" id="SSF46689">
    <property type="entry name" value="Homeodomain-like"/>
    <property type="match status" value="2"/>
</dbReference>
<dbReference type="SUPFAM" id="SSF52317">
    <property type="entry name" value="Class I glutamine amidotransferase-like"/>
    <property type="match status" value="1"/>
</dbReference>
<evidence type="ECO:0000313" key="7">
    <source>
        <dbReference type="Proteomes" id="UP001499987"/>
    </source>
</evidence>
<keyword evidence="7" id="KW-1185">Reference proteome</keyword>
<evidence type="ECO:0000313" key="6">
    <source>
        <dbReference type="EMBL" id="GAA1073090.1"/>
    </source>
</evidence>
<dbReference type="CDD" id="cd03137">
    <property type="entry name" value="GATase1_AraC_1"/>
    <property type="match status" value="1"/>
</dbReference>
<dbReference type="SMART" id="SM00342">
    <property type="entry name" value="HTH_ARAC"/>
    <property type="match status" value="1"/>
</dbReference>
<dbReference type="InterPro" id="IPR018060">
    <property type="entry name" value="HTH_AraC"/>
</dbReference>
<dbReference type="EMBL" id="BAAALD010000007">
    <property type="protein sequence ID" value="GAA1073090.1"/>
    <property type="molecule type" value="Genomic_DNA"/>
</dbReference>
<evidence type="ECO:0000256" key="1">
    <source>
        <dbReference type="ARBA" id="ARBA00023015"/>
    </source>
</evidence>
<evidence type="ECO:0000256" key="2">
    <source>
        <dbReference type="ARBA" id="ARBA00023125"/>
    </source>
</evidence>
<dbReference type="Gene3D" id="3.40.50.880">
    <property type="match status" value="1"/>
</dbReference>
<dbReference type="InterPro" id="IPR029062">
    <property type="entry name" value="Class_I_gatase-like"/>
</dbReference>
<dbReference type="Pfam" id="PF01965">
    <property type="entry name" value="DJ-1_PfpI"/>
    <property type="match status" value="1"/>
</dbReference>
<dbReference type="InterPro" id="IPR018062">
    <property type="entry name" value="HTH_AraC-typ_CS"/>
</dbReference>
<dbReference type="PANTHER" id="PTHR43130">
    <property type="entry name" value="ARAC-FAMILY TRANSCRIPTIONAL REGULATOR"/>
    <property type="match status" value="1"/>
</dbReference>
<keyword evidence="2" id="KW-0238">DNA-binding</keyword>
<gene>
    <name evidence="6" type="ORF">GCM10009663_11220</name>
</gene>
<dbReference type="InterPro" id="IPR002818">
    <property type="entry name" value="DJ-1/PfpI"/>
</dbReference>
<feature type="domain" description="HTH araC/xylS-type" evidence="5">
    <location>
        <begin position="212"/>
        <end position="310"/>
    </location>
</feature>
<organism evidence="6 7">
    <name type="scientific">Kitasatospora arboriphila</name>
    <dbReference type="NCBI Taxonomy" id="258052"/>
    <lineage>
        <taxon>Bacteria</taxon>
        <taxon>Bacillati</taxon>
        <taxon>Actinomycetota</taxon>
        <taxon>Actinomycetes</taxon>
        <taxon>Kitasatosporales</taxon>
        <taxon>Streptomycetaceae</taxon>
        <taxon>Kitasatospora</taxon>
    </lineage>
</organism>
<dbReference type="InterPro" id="IPR009057">
    <property type="entry name" value="Homeodomain-like_sf"/>
</dbReference>
<comment type="caution">
    <text evidence="6">The sequence shown here is derived from an EMBL/GenBank/DDBJ whole genome shotgun (WGS) entry which is preliminary data.</text>
</comment>
<dbReference type="Pfam" id="PF12833">
    <property type="entry name" value="HTH_18"/>
    <property type="match status" value="1"/>
</dbReference>
<dbReference type="InterPro" id="IPR052158">
    <property type="entry name" value="INH-QAR"/>
</dbReference>
<feature type="compositionally biased region" description="Polar residues" evidence="4">
    <location>
        <begin position="300"/>
        <end position="309"/>
    </location>
</feature>
<reference evidence="7" key="1">
    <citation type="journal article" date="2019" name="Int. J. Syst. Evol. Microbiol.">
        <title>The Global Catalogue of Microorganisms (GCM) 10K type strain sequencing project: providing services to taxonomists for standard genome sequencing and annotation.</title>
        <authorList>
            <consortium name="The Broad Institute Genomics Platform"/>
            <consortium name="The Broad Institute Genome Sequencing Center for Infectious Disease"/>
            <person name="Wu L."/>
            <person name="Ma J."/>
        </authorList>
    </citation>
    <scope>NUCLEOTIDE SEQUENCE [LARGE SCALE GENOMIC DNA]</scope>
    <source>
        <strain evidence="7">JCM 13002</strain>
    </source>
</reference>
<proteinExistence type="predicted"/>
<dbReference type="PROSITE" id="PS01124">
    <property type="entry name" value="HTH_ARAC_FAMILY_2"/>
    <property type="match status" value="1"/>
</dbReference>
<dbReference type="Proteomes" id="UP001499987">
    <property type="component" value="Unassembled WGS sequence"/>
</dbReference>
<dbReference type="PANTHER" id="PTHR43130:SF3">
    <property type="entry name" value="HTH-TYPE TRANSCRIPTIONAL REGULATOR RV1931C"/>
    <property type="match status" value="1"/>
</dbReference>
<evidence type="ECO:0000256" key="3">
    <source>
        <dbReference type="ARBA" id="ARBA00023163"/>
    </source>
</evidence>
<evidence type="ECO:0000256" key="4">
    <source>
        <dbReference type="SAM" id="MobiDB-lite"/>
    </source>
</evidence>
<dbReference type="PROSITE" id="PS00041">
    <property type="entry name" value="HTH_ARAC_FAMILY_1"/>
    <property type="match status" value="1"/>
</dbReference>
<feature type="compositionally biased region" description="Basic and acidic residues" evidence="4">
    <location>
        <begin position="317"/>
        <end position="328"/>
    </location>
</feature>
<dbReference type="RefSeq" id="WP_344622359.1">
    <property type="nucleotide sequence ID" value="NZ_BAAALD010000007.1"/>
</dbReference>
<keyword evidence="1" id="KW-0805">Transcription regulation</keyword>
<accession>A0ABP4DUZ0</accession>